<reference evidence="7 8" key="1">
    <citation type="journal article" date="2014" name="BMC Genomics">
        <title>The genome of the intracellular bacterium of the coastal bivalve, Solemya velum: a blueprint for thriving in and out of symbiosis.</title>
        <authorList>
            <person name="Dmytrenko O."/>
            <person name="Russell S.L."/>
            <person name="Loo W.T."/>
            <person name="Fontanez K.M."/>
            <person name="Liao L."/>
            <person name="Roeselers G."/>
            <person name="Sharma R."/>
            <person name="Stewart F.J."/>
            <person name="Newton I.L."/>
            <person name="Woyke T."/>
            <person name="Wu D."/>
            <person name="Lang J.M."/>
            <person name="Eisen J.A."/>
            <person name="Cavanaugh C.M."/>
        </authorList>
    </citation>
    <scope>NUCLEOTIDE SEQUENCE [LARGE SCALE GENOMIC DNA]</scope>
    <source>
        <strain evidence="7 8">WH</strain>
    </source>
</reference>
<feature type="domain" description="O-methyltransferase dimerisation" evidence="6">
    <location>
        <begin position="16"/>
        <end position="90"/>
    </location>
</feature>
<dbReference type="Gene3D" id="3.40.50.150">
    <property type="entry name" value="Vaccinia Virus protein VP39"/>
    <property type="match status" value="1"/>
</dbReference>
<dbReference type="GO" id="GO:0008171">
    <property type="term" value="F:O-methyltransferase activity"/>
    <property type="evidence" value="ECO:0007669"/>
    <property type="project" value="InterPro"/>
</dbReference>
<keyword evidence="3" id="KW-0949">S-adenosyl-L-methionine</keyword>
<evidence type="ECO:0000313" key="7">
    <source>
        <dbReference type="EMBL" id="KHF25311.1"/>
    </source>
</evidence>
<dbReference type="Proteomes" id="UP000030856">
    <property type="component" value="Unassembled WGS sequence"/>
</dbReference>
<dbReference type="Pfam" id="PF00891">
    <property type="entry name" value="Methyltransf_2"/>
    <property type="match status" value="1"/>
</dbReference>
<dbReference type="InterPro" id="IPR036388">
    <property type="entry name" value="WH-like_DNA-bd_sf"/>
</dbReference>
<dbReference type="PROSITE" id="PS51683">
    <property type="entry name" value="SAM_OMT_II"/>
    <property type="match status" value="1"/>
</dbReference>
<evidence type="ECO:0000259" key="5">
    <source>
        <dbReference type="Pfam" id="PF00891"/>
    </source>
</evidence>
<feature type="domain" description="O-methyltransferase C-terminal" evidence="5">
    <location>
        <begin position="111"/>
        <end position="320"/>
    </location>
</feature>
<dbReference type="InterPro" id="IPR001077">
    <property type="entry name" value="COMT_C"/>
</dbReference>
<name>A0A0B0HCX2_SOVGS</name>
<dbReference type="SUPFAM" id="SSF46785">
    <property type="entry name" value="Winged helix' DNA-binding domain"/>
    <property type="match status" value="1"/>
</dbReference>
<feature type="active site" description="Proton acceptor" evidence="4">
    <location>
        <position position="248"/>
    </location>
</feature>
<proteinExistence type="predicted"/>
<dbReference type="eggNOG" id="COG2226">
    <property type="taxonomic scope" value="Bacteria"/>
</dbReference>
<sequence>MTDTNQANSSERLATMINGYQAGALLYTAVKLDLPDRLLVPVTATDLAHELDLRVSELERFLHALAGLDICVQTAPETYVLTDTGQLLLRESDSPLREQAVLAVEQYWSSWTALSHSLVTGQTGFQHATGVDAWEYRRDHPEQGALFQDWLAKETRSIAADIIACLDLSDVTTAVDIAAGGGTLAAAMLATNPQLTVTLFDLPHVIEHTRHELDLPPGQESRCHWTGGDFFSAVPGDAELYLLKSVLHDWDSEKCLEILGHCRTAMPGDARLLVIERLLSEDPVSDTLVARLDIHMMAVNGGRERRLVEYRDLLDRSGFSLHSVSNSKSGFTILEAVPS</sequence>
<dbReference type="GO" id="GO:0046983">
    <property type="term" value="F:protein dimerization activity"/>
    <property type="evidence" value="ECO:0007669"/>
    <property type="project" value="InterPro"/>
</dbReference>
<organism evidence="7 8">
    <name type="scientific">Solemya velum gill symbiont</name>
    <dbReference type="NCBI Taxonomy" id="2340"/>
    <lineage>
        <taxon>Bacteria</taxon>
        <taxon>Pseudomonadati</taxon>
        <taxon>Pseudomonadota</taxon>
        <taxon>Gammaproteobacteria</taxon>
        <taxon>sulfur-oxidizing symbionts</taxon>
    </lineage>
</organism>
<evidence type="ECO:0000256" key="4">
    <source>
        <dbReference type="PIRSR" id="PIRSR005739-1"/>
    </source>
</evidence>
<dbReference type="Pfam" id="PF08100">
    <property type="entry name" value="Dimerisation"/>
    <property type="match status" value="1"/>
</dbReference>
<dbReference type="SUPFAM" id="SSF53335">
    <property type="entry name" value="S-adenosyl-L-methionine-dependent methyltransferases"/>
    <property type="match status" value="1"/>
</dbReference>
<dbReference type="AlphaFoldDB" id="A0A0B0HCX2"/>
<dbReference type="InterPro" id="IPR016461">
    <property type="entry name" value="COMT-like"/>
</dbReference>
<keyword evidence="1 7" id="KW-0489">Methyltransferase</keyword>
<dbReference type="EMBL" id="JRAA01000002">
    <property type="protein sequence ID" value="KHF25311.1"/>
    <property type="molecule type" value="Genomic_DNA"/>
</dbReference>
<accession>A0A0B0HCX2</accession>
<dbReference type="GO" id="GO:0032259">
    <property type="term" value="P:methylation"/>
    <property type="evidence" value="ECO:0007669"/>
    <property type="project" value="UniProtKB-KW"/>
</dbReference>
<comment type="caution">
    <text evidence="7">The sequence shown here is derived from an EMBL/GenBank/DDBJ whole genome shotgun (WGS) entry which is preliminary data.</text>
</comment>
<evidence type="ECO:0000256" key="1">
    <source>
        <dbReference type="ARBA" id="ARBA00022603"/>
    </source>
</evidence>
<protein>
    <submittedName>
        <fullName evidence="7">O-methyltransferase</fullName>
    </submittedName>
</protein>
<keyword evidence="8" id="KW-1185">Reference proteome</keyword>
<dbReference type="InterPro" id="IPR012967">
    <property type="entry name" value="COMT_dimerisation"/>
</dbReference>
<dbReference type="InterPro" id="IPR029063">
    <property type="entry name" value="SAM-dependent_MTases_sf"/>
</dbReference>
<dbReference type="PANTHER" id="PTHR43712:SF2">
    <property type="entry name" value="O-METHYLTRANSFERASE CICE"/>
    <property type="match status" value="1"/>
</dbReference>
<evidence type="ECO:0000313" key="8">
    <source>
        <dbReference type="Proteomes" id="UP000030856"/>
    </source>
</evidence>
<evidence type="ECO:0000256" key="3">
    <source>
        <dbReference type="ARBA" id="ARBA00022691"/>
    </source>
</evidence>
<dbReference type="InterPro" id="IPR036390">
    <property type="entry name" value="WH_DNA-bd_sf"/>
</dbReference>
<gene>
    <name evidence="7" type="ORF">JV46_06440</name>
</gene>
<dbReference type="PIRSF" id="PIRSF005739">
    <property type="entry name" value="O-mtase"/>
    <property type="match status" value="1"/>
</dbReference>
<dbReference type="Gene3D" id="1.10.10.10">
    <property type="entry name" value="Winged helix-like DNA-binding domain superfamily/Winged helix DNA-binding domain"/>
    <property type="match status" value="1"/>
</dbReference>
<keyword evidence="2 7" id="KW-0808">Transferase</keyword>
<dbReference type="STRING" id="2340.JV46_06440"/>
<evidence type="ECO:0000256" key="2">
    <source>
        <dbReference type="ARBA" id="ARBA00022679"/>
    </source>
</evidence>
<dbReference type="PANTHER" id="PTHR43712">
    <property type="entry name" value="PUTATIVE (AFU_ORTHOLOGUE AFUA_4G14580)-RELATED"/>
    <property type="match status" value="1"/>
</dbReference>
<dbReference type="RefSeq" id="WP_043117531.1">
    <property type="nucleotide sequence ID" value="NZ_JRAA01000002.1"/>
</dbReference>
<evidence type="ECO:0000259" key="6">
    <source>
        <dbReference type="Pfam" id="PF08100"/>
    </source>
</evidence>
<dbReference type="OrthoDB" id="29650at2"/>